<protein>
    <recommendedName>
        <fullName evidence="2">ATPase AAA-type core domain-containing protein</fullName>
    </recommendedName>
</protein>
<dbReference type="InterPro" id="IPR003959">
    <property type="entry name" value="ATPase_AAA_core"/>
</dbReference>
<dbReference type="OrthoDB" id="691210at2759"/>
<feature type="compositionally biased region" description="Polar residues" evidence="1">
    <location>
        <begin position="192"/>
        <end position="205"/>
    </location>
</feature>
<dbReference type="AlphaFoldDB" id="A0A3L6TA13"/>
<evidence type="ECO:0000256" key="1">
    <source>
        <dbReference type="SAM" id="MobiDB-lite"/>
    </source>
</evidence>
<dbReference type="GO" id="GO:0005524">
    <property type="term" value="F:ATP binding"/>
    <property type="evidence" value="ECO:0007669"/>
    <property type="project" value="InterPro"/>
</dbReference>
<dbReference type="GO" id="GO:0006508">
    <property type="term" value="P:proteolysis"/>
    <property type="evidence" value="ECO:0007669"/>
    <property type="project" value="TreeGrafter"/>
</dbReference>
<dbReference type="InterPro" id="IPR027417">
    <property type="entry name" value="P-loop_NTPase"/>
</dbReference>
<dbReference type="SUPFAM" id="SSF52540">
    <property type="entry name" value="P-loop containing nucleoside triphosphate hydrolases"/>
    <property type="match status" value="1"/>
</dbReference>
<sequence>MRQRGQHAPKFSPGANSAAEAENFLLEMSLVPLKQKPHCSGGNQTLKGICDNLACAPHILCPFLSFRSILHLSPFRSISLAFPLYAGTRPLCSTGDHRAGASTPSAATAAPDLLPRLPLPPHRSCFPICHYRHTRAASPSATTAAPELLPLQLLPPHGICFPVHNYRRTGAASTSTTPVNVDDDRNIVAAAPSSTRSYPDESQWSKPEAKQQERGAWLGGGNDEREQTINQLLTELDGFAGNSIVIVLALTIRPEMLDFAFLRPERFDRQVTFDWPDVAGCVKILEVIEEPAAPNL</sequence>
<evidence type="ECO:0000259" key="2">
    <source>
        <dbReference type="Pfam" id="PF00004"/>
    </source>
</evidence>
<evidence type="ECO:0000313" key="3">
    <source>
        <dbReference type="EMBL" id="RLN34327.1"/>
    </source>
</evidence>
<comment type="caution">
    <text evidence="3">The sequence shown here is derived from an EMBL/GenBank/DDBJ whole genome shotgun (WGS) entry which is preliminary data.</text>
</comment>
<feature type="domain" description="ATPase AAA-type core" evidence="2">
    <location>
        <begin position="220"/>
        <end position="273"/>
    </location>
</feature>
<dbReference type="EMBL" id="PQIB02000002">
    <property type="protein sequence ID" value="RLN34327.1"/>
    <property type="molecule type" value="Genomic_DNA"/>
</dbReference>
<dbReference type="GO" id="GO:0009535">
    <property type="term" value="C:chloroplast thylakoid membrane"/>
    <property type="evidence" value="ECO:0007669"/>
    <property type="project" value="TreeGrafter"/>
</dbReference>
<dbReference type="Pfam" id="PF00004">
    <property type="entry name" value="AAA"/>
    <property type="match status" value="1"/>
</dbReference>
<name>A0A3L6TA13_PANMI</name>
<dbReference type="GO" id="GO:0016887">
    <property type="term" value="F:ATP hydrolysis activity"/>
    <property type="evidence" value="ECO:0007669"/>
    <property type="project" value="InterPro"/>
</dbReference>
<keyword evidence="4" id="KW-1185">Reference proteome</keyword>
<dbReference type="Gene3D" id="3.40.50.300">
    <property type="entry name" value="P-loop containing nucleotide triphosphate hydrolases"/>
    <property type="match status" value="1"/>
</dbReference>
<dbReference type="STRING" id="4540.A0A3L6TA13"/>
<dbReference type="PANTHER" id="PTHR23076">
    <property type="entry name" value="METALLOPROTEASE M41 FTSH"/>
    <property type="match status" value="1"/>
</dbReference>
<gene>
    <name evidence="3" type="ORF">C2845_PM03G31830</name>
</gene>
<dbReference type="PANTHER" id="PTHR23076:SF113">
    <property type="entry name" value="ATP-DEPENDENT ZINC METALLOPROTEASE FTSH 1, CHLOROPLASTIC-RELATED"/>
    <property type="match status" value="1"/>
</dbReference>
<organism evidence="3 4">
    <name type="scientific">Panicum miliaceum</name>
    <name type="common">Proso millet</name>
    <name type="synonym">Broomcorn millet</name>
    <dbReference type="NCBI Taxonomy" id="4540"/>
    <lineage>
        <taxon>Eukaryota</taxon>
        <taxon>Viridiplantae</taxon>
        <taxon>Streptophyta</taxon>
        <taxon>Embryophyta</taxon>
        <taxon>Tracheophyta</taxon>
        <taxon>Spermatophyta</taxon>
        <taxon>Magnoliopsida</taxon>
        <taxon>Liliopsida</taxon>
        <taxon>Poales</taxon>
        <taxon>Poaceae</taxon>
        <taxon>PACMAD clade</taxon>
        <taxon>Panicoideae</taxon>
        <taxon>Panicodae</taxon>
        <taxon>Paniceae</taxon>
        <taxon>Panicinae</taxon>
        <taxon>Panicum</taxon>
        <taxon>Panicum sect. Panicum</taxon>
    </lineage>
</organism>
<accession>A0A3L6TA13</accession>
<dbReference type="GO" id="GO:0004176">
    <property type="term" value="F:ATP-dependent peptidase activity"/>
    <property type="evidence" value="ECO:0007669"/>
    <property type="project" value="TreeGrafter"/>
</dbReference>
<proteinExistence type="predicted"/>
<reference evidence="4" key="1">
    <citation type="journal article" date="2019" name="Nat. Commun.">
        <title>The genome of broomcorn millet.</title>
        <authorList>
            <person name="Zou C."/>
            <person name="Miki D."/>
            <person name="Li D."/>
            <person name="Tang Q."/>
            <person name="Xiao L."/>
            <person name="Rajput S."/>
            <person name="Deng P."/>
            <person name="Jia W."/>
            <person name="Huang R."/>
            <person name="Zhang M."/>
            <person name="Sun Y."/>
            <person name="Hu J."/>
            <person name="Fu X."/>
            <person name="Schnable P.S."/>
            <person name="Li F."/>
            <person name="Zhang H."/>
            <person name="Feng B."/>
            <person name="Zhu X."/>
            <person name="Liu R."/>
            <person name="Schnable J.C."/>
            <person name="Zhu J.-K."/>
            <person name="Zhang H."/>
        </authorList>
    </citation>
    <scope>NUCLEOTIDE SEQUENCE [LARGE SCALE GENOMIC DNA]</scope>
</reference>
<evidence type="ECO:0000313" key="4">
    <source>
        <dbReference type="Proteomes" id="UP000275267"/>
    </source>
</evidence>
<dbReference type="Proteomes" id="UP000275267">
    <property type="component" value="Unassembled WGS sequence"/>
</dbReference>
<feature type="region of interest" description="Disordered" evidence="1">
    <location>
        <begin position="191"/>
        <end position="223"/>
    </location>
</feature>